<evidence type="ECO:0000313" key="4">
    <source>
        <dbReference type="Proteomes" id="UP000011669"/>
    </source>
</evidence>
<evidence type="ECO:0000256" key="1">
    <source>
        <dbReference type="SAM" id="MobiDB-lite"/>
    </source>
</evidence>
<protein>
    <recommendedName>
        <fullName evidence="2">DUF7282 domain-containing protein</fullName>
    </recommendedName>
</protein>
<organism evidence="3 4">
    <name type="scientific">Halococcus saccharolyticus DSM 5350</name>
    <dbReference type="NCBI Taxonomy" id="1227455"/>
    <lineage>
        <taxon>Archaea</taxon>
        <taxon>Methanobacteriati</taxon>
        <taxon>Methanobacteriota</taxon>
        <taxon>Stenosarchaea group</taxon>
        <taxon>Halobacteria</taxon>
        <taxon>Halobacteriales</taxon>
        <taxon>Halococcaceae</taxon>
        <taxon>Halococcus</taxon>
    </lineage>
</organism>
<keyword evidence="4" id="KW-1185">Reference proteome</keyword>
<feature type="region of interest" description="Disordered" evidence="1">
    <location>
        <begin position="54"/>
        <end position="109"/>
    </location>
</feature>
<evidence type="ECO:0000313" key="3">
    <source>
        <dbReference type="EMBL" id="EMA43526.1"/>
    </source>
</evidence>
<feature type="compositionally biased region" description="Polar residues" evidence="1">
    <location>
        <begin position="76"/>
        <end position="93"/>
    </location>
</feature>
<dbReference type="Pfam" id="PF23951">
    <property type="entry name" value="DUF7282"/>
    <property type="match status" value="1"/>
</dbReference>
<dbReference type="InParanoid" id="M0MCS6"/>
<dbReference type="InterPro" id="IPR055706">
    <property type="entry name" value="Slg1/2_DUF7282"/>
</dbReference>
<gene>
    <name evidence="3" type="ORF">C449_13232</name>
</gene>
<dbReference type="RefSeq" id="WP_006078504.1">
    <property type="nucleotide sequence ID" value="NZ_AOMD01000029.1"/>
</dbReference>
<dbReference type="EMBL" id="AOMD01000029">
    <property type="protein sequence ID" value="EMA43526.1"/>
    <property type="molecule type" value="Genomic_DNA"/>
</dbReference>
<comment type="caution">
    <text evidence="3">The sequence shown here is derived from an EMBL/GenBank/DDBJ whole genome shotgun (WGS) entry which is preliminary data.</text>
</comment>
<feature type="compositionally biased region" description="Low complexity" evidence="1">
    <location>
        <begin position="54"/>
        <end position="75"/>
    </location>
</feature>
<dbReference type="AlphaFoldDB" id="M0MCS6"/>
<accession>M0MCS6</accession>
<proteinExistence type="predicted"/>
<dbReference type="OrthoDB" id="214947at2157"/>
<feature type="domain" description="DUF7282" evidence="2">
    <location>
        <begin position="112"/>
        <end position="223"/>
    </location>
</feature>
<sequence>MLVVGIVLVATIGGIAGVVAADSVGVQQQSTPINNSSNESLTDTVATNSSNVSTVSAANSTTTTSNATTTNNTTTGPTSNGNEKNTTSTTTPVAVNESGIATPDSPSSVRFAFPNQTTNGTSITVREPRLPDGGFLVVHGRSYPQNGLGSVIGVSEYIAPDTSYSRVQIRLFDIAGRSFEQSRLRAPTTMYVQAVLDTNDNQQYDALATTGAQDVSYLIDGSRPAVAGAQIDVEQRLTTENGSEGLMDGFVPNQTQTPASTDNGTGTTTPGEGLKLNPNQGSGVDLEAIPNAASDFGPLLVILGGLAAALYAKSQ</sequence>
<feature type="compositionally biased region" description="Polar residues" evidence="1">
    <location>
        <begin position="252"/>
        <end position="270"/>
    </location>
</feature>
<dbReference type="PATRIC" id="fig|1227455.4.peg.2702"/>
<reference evidence="3 4" key="1">
    <citation type="journal article" date="2014" name="PLoS Genet.">
        <title>Phylogenetically driven sequencing of extremely halophilic archaea reveals strategies for static and dynamic osmo-response.</title>
        <authorList>
            <person name="Becker E.A."/>
            <person name="Seitzer P.M."/>
            <person name="Tritt A."/>
            <person name="Larsen D."/>
            <person name="Krusor M."/>
            <person name="Yao A.I."/>
            <person name="Wu D."/>
            <person name="Madern D."/>
            <person name="Eisen J.A."/>
            <person name="Darling A.E."/>
            <person name="Facciotti M.T."/>
        </authorList>
    </citation>
    <scope>NUCLEOTIDE SEQUENCE [LARGE SCALE GENOMIC DNA]</scope>
    <source>
        <strain evidence="3 4">DSM 5350</strain>
    </source>
</reference>
<feature type="region of interest" description="Disordered" evidence="1">
    <location>
        <begin position="250"/>
        <end position="280"/>
    </location>
</feature>
<evidence type="ECO:0000259" key="2">
    <source>
        <dbReference type="Pfam" id="PF23951"/>
    </source>
</evidence>
<dbReference type="STRING" id="1227455.C449_13232"/>
<dbReference type="Proteomes" id="UP000011669">
    <property type="component" value="Unassembled WGS sequence"/>
</dbReference>
<name>M0MCS6_9EURY</name>